<organism evidence="2">
    <name type="scientific">Bifidobacterium fermentum</name>
    <dbReference type="NCBI Taxonomy" id="3059035"/>
    <lineage>
        <taxon>Bacteria</taxon>
        <taxon>Bacillati</taxon>
        <taxon>Actinomycetota</taxon>
        <taxon>Actinomycetes</taxon>
        <taxon>Bifidobacteriales</taxon>
        <taxon>Bifidobacteriaceae</taxon>
        <taxon>Bifidobacterium</taxon>
    </lineage>
</organism>
<proteinExistence type="predicted"/>
<dbReference type="EMBL" id="CP129682">
    <property type="protein sequence ID" value="XDS48893.1"/>
    <property type="molecule type" value="Genomic_DNA"/>
</dbReference>
<accession>A0AB39UI80</accession>
<dbReference type="AlphaFoldDB" id="A0AB39UI80"/>
<evidence type="ECO:0000313" key="3">
    <source>
        <dbReference type="EMBL" id="XDS50117.1"/>
    </source>
</evidence>
<reference evidence="2" key="1">
    <citation type="submission" date="2023-07" db="EMBL/GenBank/DDBJ databases">
        <title>Bifidobacterium aquikefiriaerophilum sp. nov. and Bifidobacterium eccum sp. nov., isolated from water kefir.</title>
        <authorList>
            <person name="Breselge S."/>
            <person name="Bellassi P."/>
            <person name="Barcenilla C."/>
            <person name="Alvarez-Ordonez A."/>
            <person name="Morelli L."/>
            <person name="Cotter P.D."/>
        </authorList>
    </citation>
    <scope>NUCLEOTIDE SEQUENCE</scope>
    <source>
        <strain evidence="3">WK012_4_13</strain>
        <strain evidence="2">WK013_4_14</strain>
        <strain evidence="1">WK048_4_13</strain>
    </source>
</reference>
<dbReference type="Pfam" id="PF14335">
    <property type="entry name" value="DUF4391"/>
    <property type="match status" value="1"/>
</dbReference>
<evidence type="ECO:0000313" key="2">
    <source>
        <dbReference type="EMBL" id="XDS48893.1"/>
    </source>
</evidence>
<protein>
    <submittedName>
        <fullName evidence="2">DUF4391 domain-containing protein</fullName>
    </submittedName>
</protein>
<gene>
    <name evidence="3" type="ORF">QN062_06860</name>
    <name evidence="2" type="ORF">QN216_01060</name>
    <name evidence="1" type="ORF">QN217_09395</name>
</gene>
<evidence type="ECO:0000313" key="1">
    <source>
        <dbReference type="EMBL" id="XDS46329.1"/>
    </source>
</evidence>
<name>A0AB39UI80_9BIFI</name>
<dbReference type="KEGG" id="bfk:QN062_06860"/>
<dbReference type="InterPro" id="IPR025503">
    <property type="entry name" value="DUF4391"/>
</dbReference>
<sequence>MEVAHSGPVSALTLGLPQSSAIPQGKGMLPKQMFFGKAGISARLKQHLVNDISDITALSVLRPSNVPVQEGGSLKEILIVAVMLNADNPPLDALEHIARLRPSGILFVCTRRRGDLYESALAVRRAIPARAGHVQQSMMHVGRWIPSKTLRLIVNGDTANTADTANTMDNIWESLNAQAILGSTNAEGLDERISRRNRIAELRAGEAKLTKDHARAKDSTQRNETYAKLHKVRTELGKLESLEQPE</sequence>
<dbReference type="RefSeq" id="WP_369341089.1">
    <property type="nucleotide sequence ID" value="NZ_CP129675.1"/>
</dbReference>
<dbReference type="EMBL" id="CP129683">
    <property type="protein sequence ID" value="XDS50117.1"/>
    <property type="molecule type" value="Genomic_DNA"/>
</dbReference>
<dbReference type="EMBL" id="CP129675">
    <property type="protein sequence ID" value="XDS46329.1"/>
    <property type="molecule type" value="Genomic_DNA"/>
</dbReference>